<accession>A0A0D5NFV8</accession>
<feature type="transmembrane region" description="Helical" evidence="7">
    <location>
        <begin position="12"/>
        <end position="35"/>
    </location>
</feature>
<keyword evidence="5 7" id="KW-1133">Transmembrane helix</keyword>
<reference evidence="10" key="2">
    <citation type="submission" date="2015-03" db="EMBL/GenBank/DDBJ databases">
        <title>Genome sequence of Paenibacillus beijingensis strain DSM 24997T.</title>
        <authorList>
            <person name="Kwak Y."/>
            <person name="Shin J.-H."/>
        </authorList>
    </citation>
    <scope>NUCLEOTIDE SEQUENCE [LARGE SCALE GENOMIC DNA]</scope>
    <source>
        <strain evidence="10">DSM 24997</strain>
    </source>
</reference>
<evidence type="ECO:0000259" key="8">
    <source>
        <dbReference type="PROSITE" id="PS50928"/>
    </source>
</evidence>
<dbReference type="HOGENOM" id="CLU_016047_1_0_9"/>
<dbReference type="SUPFAM" id="SSF161098">
    <property type="entry name" value="MetI-like"/>
    <property type="match status" value="1"/>
</dbReference>
<keyword evidence="10" id="KW-1185">Reference proteome</keyword>
<dbReference type="PANTHER" id="PTHR43744">
    <property type="entry name" value="ABC TRANSPORTER PERMEASE PROTEIN MG189-RELATED-RELATED"/>
    <property type="match status" value="1"/>
</dbReference>
<dbReference type="Pfam" id="PF00528">
    <property type="entry name" value="BPD_transp_1"/>
    <property type="match status" value="1"/>
</dbReference>
<dbReference type="EMBL" id="CP011058">
    <property type="protein sequence ID" value="AJY74259.1"/>
    <property type="molecule type" value="Genomic_DNA"/>
</dbReference>
<proteinExistence type="inferred from homology"/>
<dbReference type="Gene3D" id="1.10.3720.10">
    <property type="entry name" value="MetI-like"/>
    <property type="match status" value="1"/>
</dbReference>
<dbReference type="PANTHER" id="PTHR43744:SF9">
    <property type="entry name" value="POLYGALACTURONAN_RHAMNOGALACTURONAN TRANSPORT SYSTEM PERMEASE PROTEIN YTCP"/>
    <property type="match status" value="1"/>
</dbReference>
<comment type="similarity">
    <text evidence="7">Belongs to the binding-protein-dependent transport system permease family.</text>
</comment>
<gene>
    <name evidence="9" type="ORF">VN24_06290</name>
</gene>
<name>A0A0D5NFV8_9BACL</name>
<dbReference type="InterPro" id="IPR000515">
    <property type="entry name" value="MetI-like"/>
</dbReference>
<evidence type="ECO:0000256" key="4">
    <source>
        <dbReference type="ARBA" id="ARBA00022692"/>
    </source>
</evidence>
<comment type="subcellular location">
    <subcellularLocation>
        <location evidence="1 7">Cell membrane</location>
        <topology evidence="1 7">Multi-pass membrane protein</topology>
    </subcellularLocation>
</comment>
<evidence type="ECO:0000313" key="9">
    <source>
        <dbReference type="EMBL" id="AJY74259.1"/>
    </source>
</evidence>
<evidence type="ECO:0000256" key="5">
    <source>
        <dbReference type="ARBA" id="ARBA00022989"/>
    </source>
</evidence>
<feature type="transmembrane region" description="Helical" evidence="7">
    <location>
        <begin position="264"/>
        <end position="283"/>
    </location>
</feature>
<keyword evidence="3" id="KW-1003">Cell membrane</keyword>
<dbReference type="KEGG" id="pbj:VN24_06290"/>
<dbReference type="GO" id="GO:0055085">
    <property type="term" value="P:transmembrane transport"/>
    <property type="evidence" value="ECO:0007669"/>
    <property type="project" value="InterPro"/>
</dbReference>
<evidence type="ECO:0000313" key="10">
    <source>
        <dbReference type="Proteomes" id="UP000032633"/>
    </source>
</evidence>
<feature type="domain" description="ABC transmembrane type-1" evidence="8">
    <location>
        <begin position="78"/>
        <end position="283"/>
    </location>
</feature>
<protein>
    <submittedName>
        <fullName evidence="9">ABC transporter permease</fullName>
    </submittedName>
</protein>
<evidence type="ECO:0000256" key="3">
    <source>
        <dbReference type="ARBA" id="ARBA00022475"/>
    </source>
</evidence>
<dbReference type="AlphaFoldDB" id="A0A0D5NFV8"/>
<dbReference type="GO" id="GO:0005886">
    <property type="term" value="C:plasma membrane"/>
    <property type="evidence" value="ECO:0007669"/>
    <property type="project" value="UniProtKB-SubCell"/>
</dbReference>
<dbReference type="STRING" id="1126833.VN24_06290"/>
<evidence type="ECO:0000256" key="1">
    <source>
        <dbReference type="ARBA" id="ARBA00004651"/>
    </source>
</evidence>
<feature type="transmembrane region" description="Helical" evidence="7">
    <location>
        <begin position="78"/>
        <end position="101"/>
    </location>
</feature>
<dbReference type="CDD" id="cd06261">
    <property type="entry name" value="TM_PBP2"/>
    <property type="match status" value="1"/>
</dbReference>
<reference evidence="9 10" key="1">
    <citation type="journal article" date="2015" name="J. Biotechnol.">
        <title>Complete genome sequence of Paenibacillus beijingensis 7188(T) (=DSM 24997(T)), a novel rhizobacterium from jujube garden soil.</title>
        <authorList>
            <person name="Kwak Y."/>
            <person name="Shin J.H."/>
        </authorList>
    </citation>
    <scope>NUCLEOTIDE SEQUENCE [LARGE SCALE GENOMIC DNA]</scope>
    <source>
        <strain evidence="9 10">DSM 24997</strain>
    </source>
</reference>
<dbReference type="PROSITE" id="PS50928">
    <property type="entry name" value="ABC_TM1"/>
    <property type="match status" value="1"/>
</dbReference>
<keyword evidence="6 7" id="KW-0472">Membrane</keyword>
<keyword evidence="2 7" id="KW-0813">Transport</keyword>
<evidence type="ECO:0000256" key="7">
    <source>
        <dbReference type="RuleBase" id="RU363032"/>
    </source>
</evidence>
<feature type="transmembrane region" description="Helical" evidence="7">
    <location>
        <begin position="113"/>
        <end position="134"/>
    </location>
</feature>
<sequence length="298" mass="33679">MVGIGMRKRKRLNMFNIVNHTLLVIIGIMMLYPIVNVTAVSFSSYTAYIDNPMRIWPEGFNVDAYRQIMANPVLWRSYLNTIIVTVSGVSIGAALYILTGYPLSKKHLKGRQLFMLLVIFTMLFNGGMIPNYYLMKTLGLLDTLAALVLPPLLTGFSLILMKNFMENLPEELEEAAKIDGASDPYILWRIIVPLSKPIIATLCLFAAVTYWNNFFTGIVYIRSVDKWPLMLFLREVIEASKMRELASGGNAAEMSMDQVMTENIKYASLIIVILPILFVYPFVQKYFVKGIMLGSVKG</sequence>
<dbReference type="Proteomes" id="UP000032633">
    <property type="component" value="Chromosome"/>
</dbReference>
<evidence type="ECO:0000256" key="6">
    <source>
        <dbReference type="ARBA" id="ARBA00023136"/>
    </source>
</evidence>
<evidence type="ECO:0000256" key="2">
    <source>
        <dbReference type="ARBA" id="ARBA00022448"/>
    </source>
</evidence>
<dbReference type="InterPro" id="IPR035906">
    <property type="entry name" value="MetI-like_sf"/>
</dbReference>
<dbReference type="PATRIC" id="fig|1126833.4.peg.1366"/>
<organism evidence="9 10">
    <name type="scientific">Paenibacillus beijingensis</name>
    <dbReference type="NCBI Taxonomy" id="1126833"/>
    <lineage>
        <taxon>Bacteria</taxon>
        <taxon>Bacillati</taxon>
        <taxon>Bacillota</taxon>
        <taxon>Bacilli</taxon>
        <taxon>Bacillales</taxon>
        <taxon>Paenibacillaceae</taxon>
        <taxon>Paenibacillus</taxon>
    </lineage>
</organism>
<feature type="transmembrane region" description="Helical" evidence="7">
    <location>
        <begin position="198"/>
        <end position="221"/>
    </location>
</feature>
<feature type="transmembrane region" description="Helical" evidence="7">
    <location>
        <begin position="140"/>
        <end position="161"/>
    </location>
</feature>
<keyword evidence="4 7" id="KW-0812">Transmembrane</keyword>